<name>A0A1U7WTB6_NICSY</name>
<evidence type="ECO:0000256" key="2">
    <source>
        <dbReference type="PROSITE-ProRule" id="PRU00708"/>
    </source>
</evidence>
<organism evidence="3 4">
    <name type="scientific">Nicotiana sylvestris</name>
    <name type="common">Wood tobacco</name>
    <name type="synonym">South American tobacco</name>
    <dbReference type="NCBI Taxonomy" id="4096"/>
    <lineage>
        <taxon>Eukaryota</taxon>
        <taxon>Viridiplantae</taxon>
        <taxon>Streptophyta</taxon>
        <taxon>Embryophyta</taxon>
        <taxon>Tracheophyta</taxon>
        <taxon>Spermatophyta</taxon>
        <taxon>Magnoliopsida</taxon>
        <taxon>eudicotyledons</taxon>
        <taxon>Gunneridae</taxon>
        <taxon>Pentapetalae</taxon>
        <taxon>asterids</taxon>
        <taxon>lamiids</taxon>
        <taxon>Solanales</taxon>
        <taxon>Solanaceae</taxon>
        <taxon>Nicotianoideae</taxon>
        <taxon>Nicotianeae</taxon>
        <taxon>Nicotiana</taxon>
    </lineage>
</organism>
<dbReference type="Proteomes" id="UP000189701">
    <property type="component" value="Unplaced"/>
</dbReference>
<dbReference type="RefSeq" id="XP_009777934.1">
    <property type="nucleotide sequence ID" value="XM_009779632.1"/>
</dbReference>
<proteinExistence type="predicted"/>
<dbReference type="InterPro" id="IPR046960">
    <property type="entry name" value="PPR_At4g14850-like_plant"/>
</dbReference>
<keyword evidence="3" id="KW-1185">Reference proteome</keyword>
<dbReference type="InterPro" id="IPR011990">
    <property type="entry name" value="TPR-like_helical_dom_sf"/>
</dbReference>
<reference evidence="4" key="2">
    <citation type="submission" date="2025-08" db="UniProtKB">
        <authorList>
            <consortium name="RefSeq"/>
        </authorList>
    </citation>
    <scope>IDENTIFICATION</scope>
    <source>
        <tissue evidence="4">Leaf</tissue>
    </source>
</reference>
<feature type="repeat" description="PPR" evidence="2">
    <location>
        <begin position="1"/>
        <end position="32"/>
    </location>
</feature>
<dbReference type="GO" id="GO:0009451">
    <property type="term" value="P:RNA modification"/>
    <property type="evidence" value="ECO:0007669"/>
    <property type="project" value="InterPro"/>
</dbReference>
<dbReference type="PANTHER" id="PTHR47926:SF359">
    <property type="entry name" value="PENTACOTRIPEPTIDE-REPEAT REGION OF PRORP DOMAIN-CONTAINING PROTEIN"/>
    <property type="match status" value="1"/>
</dbReference>
<dbReference type="NCBIfam" id="TIGR00756">
    <property type="entry name" value="PPR"/>
    <property type="match status" value="1"/>
</dbReference>
<protein>
    <submittedName>
        <fullName evidence="4">Pentatricopeptide repeat-containing protein At1g31430-like</fullName>
    </submittedName>
</protein>
<dbReference type="Pfam" id="PF01535">
    <property type="entry name" value="PPR"/>
    <property type="match status" value="2"/>
</dbReference>
<gene>
    <name evidence="4" type="primary">LOC104227390</name>
</gene>
<accession>A0A1U7WTB6</accession>
<dbReference type="InterPro" id="IPR002885">
    <property type="entry name" value="PPR_rpt"/>
</dbReference>
<evidence type="ECO:0000313" key="3">
    <source>
        <dbReference type="Proteomes" id="UP000189701"/>
    </source>
</evidence>
<reference evidence="3" key="1">
    <citation type="journal article" date="2013" name="Genome Biol.">
        <title>Reference genomes and transcriptomes of Nicotiana sylvestris and Nicotiana tomentosiformis.</title>
        <authorList>
            <person name="Sierro N."/>
            <person name="Battey J.N."/>
            <person name="Ouadi S."/>
            <person name="Bovet L."/>
            <person name="Goepfert S."/>
            <person name="Bakaher N."/>
            <person name="Peitsch M.C."/>
            <person name="Ivanov N.V."/>
        </authorList>
    </citation>
    <scope>NUCLEOTIDE SEQUENCE [LARGE SCALE GENOMIC DNA]</scope>
</reference>
<evidence type="ECO:0000256" key="1">
    <source>
        <dbReference type="ARBA" id="ARBA00022737"/>
    </source>
</evidence>
<keyword evidence="1" id="KW-0677">Repeat</keyword>
<dbReference type="AlphaFoldDB" id="A0A1U7WTB6"/>
<dbReference type="Gene3D" id="1.25.40.10">
    <property type="entry name" value="Tetratricopeptide repeat domain"/>
    <property type="match status" value="1"/>
</dbReference>
<dbReference type="PROSITE" id="PS51375">
    <property type="entry name" value="PPR"/>
    <property type="match status" value="1"/>
</dbReference>
<dbReference type="GO" id="GO:0003723">
    <property type="term" value="F:RNA binding"/>
    <property type="evidence" value="ECO:0007669"/>
    <property type="project" value="InterPro"/>
</dbReference>
<dbReference type="PANTHER" id="PTHR47926">
    <property type="entry name" value="PENTATRICOPEPTIDE REPEAT-CONTAINING PROTEIN"/>
    <property type="match status" value="1"/>
</dbReference>
<dbReference type="STRING" id="4096.A0A1U7WTB6"/>
<sequence length="129" mass="14770">MYNVMIKGYVKNGQFKQPLFFFDELRIGGLCHDNFTYPFVLFKTIGELKMVKEGEKIHGCVLKSGVWFDNYVSNSVMDMYGLSGGVESLNKVFDEIPHRDSVAWNILISGFVRCGRYQVHKFDTLVLVG</sequence>
<dbReference type="eggNOG" id="KOG4197">
    <property type="taxonomic scope" value="Eukaryota"/>
</dbReference>
<evidence type="ECO:0000313" key="4">
    <source>
        <dbReference type="RefSeq" id="XP_009777934.1"/>
    </source>
</evidence>